<evidence type="ECO:0000256" key="1">
    <source>
        <dbReference type="SAM" id="MobiDB-lite"/>
    </source>
</evidence>
<reference evidence="2 3" key="1">
    <citation type="submission" date="2018-12" db="EMBL/GenBank/DDBJ databases">
        <title>Draft genome sequence of Embleya hyalina NBRC 13850T.</title>
        <authorList>
            <person name="Komaki H."/>
            <person name="Hosoyama A."/>
            <person name="Kimura A."/>
            <person name="Ichikawa N."/>
            <person name="Tamura T."/>
        </authorList>
    </citation>
    <scope>NUCLEOTIDE SEQUENCE [LARGE SCALE GENOMIC DNA]</scope>
    <source>
        <strain evidence="2 3">NBRC 13850</strain>
    </source>
</reference>
<feature type="compositionally biased region" description="Low complexity" evidence="1">
    <location>
        <begin position="267"/>
        <end position="279"/>
    </location>
</feature>
<feature type="region of interest" description="Disordered" evidence="1">
    <location>
        <begin position="197"/>
        <end position="279"/>
    </location>
</feature>
<dbReference type="Proteomes" id="UP000286931">
    <property type="component" value="Unassembled WGS sequence"/>
</dbReference>
<organism evidence="2 3">
    <name type="scientific">Embleya hyalina</name>
    <dbReference type="NCBI Taxonomy" id="516124"/>
    <lineage>
        <taxon>Bacteria</taxon>
        <taxon>Bacillati</taxon>
        <taxon>Actinomycetota</taxon>
        <taxon>Actinomycetes</taxon>
        <taxon>Kitasatosporales</taxon>
        <taxon>Streptomycetaceae</taxon>
        <taxon>Embleya</taxon>
    </lineage>
</organism>
<name>A0A401Z166_9ACTN</name>
<comment type="caution">
    <text evidence="2">The sequence shown here is derived from an EMBL/GenBank/DDBJ whole genome shotgun (WGS) entry which is preliminary data.</text>
</comment>
<gene>
    <name evidence="2" type="ORF">EHYA_08321</name>
</gene>
<evidence type="ECO:0000313" key="2">
    <source>
        <dbReference type="EMBL" id="GCE00595.1"/>
    </source>
</evidence>
<proteinExistence type="predicted"/>
<sequence>MRCQVRRGVCSRAVCSRRVSSSGAGHGRARDSGTRWRPGGNVLEEVVEVDDRADVAGGLGWGAGPGPAQGSGQGVVFVGGGEVDVGVGCAVQEAAGEVGGWVGDSTRGAPLPQVDAGQEPHRGPDAVTDTSVFGAGGMCRPSACSSHTARASWSRRVAPSGSVVVLIFQRPARQAWVWCAVTGCGSSVMSRAVRAAASSGSIVTSRRDPFPRPARHPYPADDVEEQVLRLPRRGDHPRHLPAVTPERLGNQFAPRPRVAEGVEGRFASPRSPSSPDSAR</sequence>
<feature type="region of interest" description="Disordered" evidence="1">
    <location>
        <begin position="101"/>
        <end position="124"/>
    </location>
</feature>
<feature type="region of interest" description="Disordered" evidence="1">
    <location>
        <begin position="20"/>
        <end position="39"/>
    </location>
</feature>
<protein>
    <submittedName>
        <fullName evidence="2">Uncharacterized protein</fullName>
    </submittedName>
</protein>
<evidence type="ECO:0000313" key="3">
    <source>
        <dbReference type="Proteomes" id="UP000286931"/>
    </source>
</evidence>
<dbReference type="EMBL" id="BIFH01000041">
    <property type="protein sequence ID" value="GCE00595.1"/>
    <property type="molecule type" value="Genomic_DNA"/>
</dbReference>
<dbReference type="AlphaFoldDB" id="A0A401Z166"/>
<accession>A0A401Z166</accession>
<keyword evidence="3" id="KW-1185">Reference proteome</keyword>